<gene>
    <name evidence="1" type="ORF">ESZ50_05430</name>
</gene>
<dbReference type="Proteomes" id="UP000371977">
    <property type="component" value="Unassembled WGS sequence"/>
</dbReference>
<protein>
    <submittedName>
        <fullName evidence="1">Bacteriocin</fullName>
    </submittedName>
</protein>
<dbReference type="AlphaFoldDB" id="A0A6C2C7A4"/>
<keyword evidence="2" id="KW-1185">Reference proteome</keyword>
<accession>A0A6C2C7A4</accession>
<proteinExistence type="predicted"/>
<name>A0A6C2C7A4_9LACO</name>
<evidence type="ECO:0000313" key="1">
    <source>
        <dbReference type="EMBL" id="TYC49717.1"/>
    </source>
</evidence>
<evidence type="ECO:0000313" key="2">
    <source>
        <dbReference type="Proteomes" id="UP000371977"/>
    </source>
</evidence>
<dbReference type="NCBIfam" id="NF033837">
    <property type="entry name" value="GarQ_core"/>
    <property type="match status" value="1"/>
</dbReference>
<reference evidence="1 2" key="1">
    <citation type="submission" date="2019-01" db="EMBL/GenBank/DDBJ databases">
        <title>Weissella sp. nov., a novel lactic acid bacterium isolated from animal feces.</title>
        <authorList>
            <person name="Wang L.-T."/>
        </authorList>
    </citation>
    <scope>NUCLEOTIDE SEQUENCE [LARGE SCALE GENOMIC DNA]</scope>
    <source>
        <strain evidence="1 2">8H-2</strain>
    </source>
</reference>
<sequence length="62" mass="6393">MVADDLNTVTGGQAIFNGANGYLTRDKNGRYKYVVTKGAADAVFGVISNGWGGAGAGFGRQH</sequence>
<organism evidence="1 2">
    <name type="scientific">Weissella muntiaci</name>
    <dbReference type="NCBI Taxonomy" id="2508881"/>
    <lineage>
        <taxon>Bacteria</taxon>
        <taxon>Bacillati</taxon>
        <taxon>Bacillota</taxon>
        <taxon>Bacilli</taxon>
        <taxon>Lactobacillales</taxon>
        <taxon>Lactobacillaceae</taxon>
        <taxon>Weissella</taxon>
    </lineage>
</organism>
<dbReference type="EMBL" id="SDGZ01000014">
    <property type="protein sequence ID" value="TYC49717.1"/>
    <property type="molecule type" value="Genomic_DNA"/>
</dbReference>
<comment type="caution">
    <text evidence="1">The sequence shown here is derived from an EMBL/GenBank/DDBJ whole genome shotgun (WGS) entry which is preliminary data.</text>
</comment>